<feature type="transmembrane region" description="Helical" evidence="1">
    <location>
        <begin position="265"/>
        <end position="283"/>
    </location>
</feature>
<comment type="caution">
    <text evidence="3">The sequence shown here is derived from an EMBL/GenBank/DDBJ whole genome shotgun (WGS) entry which is preliminary data.</text>
</comment>
<keyword evidence="1" id="KW-1133">Transmembrane helix</keyword>
<keyword evidence="1" id="KW-0812">Transmembrane</keyword>
<feature type="transmembrane region" description="Helical" evidence="1">
    <location>
        <begin position="289"/>
        <end position="307"/>
    </location>
</feature>
<dbReference type="AlphaFoldDB" id="A0A9K3KMZ7"/>
<reference evidence="3" key="1">
    <citation type="journal article" date="2021" name="Sci. Rep.">
        <title>Diploid genomic architecture of Nitzschia inconspicua, an elite biomass production diatom.</title>
        <authorList>
            <person name="Oliver A."/>
            <person name="Podell S."/>
            <person name="Pinowska A."/>
            <person name="Traller J.C."/>
            <person name="Smith S.R."/>
            <person name="McClure R."/>
            <person name="Beliaev A."/>
            <person name="Bohutskyi P."/>
            <person name="Hill E.A."/>
            <person name="Rabines A."/>
            <person name="Zheng H."/>
            <person name="Allen L.Z."/>
            <person name="Kuo A."/>
            <person name="Grigoriev I.V."/>
            <person name="Allen A.E."/>
            <person name="Hazlebeck D."/>
            <person name="Allen E.E."/>
        </authorList>
    </citation>
    <scope>NUCLEOTIDE SEQUENCE</scope>
    <source>
        <strain evidence="3">Hildebrandi</strain>
    </source>
</reference>
<keyword evidence="2" id="KW-0732">Signal</keyword>
<sequence length="345" mass="37755">MRFLTAHSTSSLALLVCSADLTNGFSLVSPTATATPLTKENSRISLQQFMVPPSTTEEDTKGGVFSAEVQQEAKEALQSVGWARTLDDGEMTSEDPFVQQIDAGIQRDFGVGLDDLLNPAKVVNLERELYNLRAELATITNKKDEKTGQIVEVAGLSTNECDGGGGGEEADAIRAKISKKETALAIERRSVFRDWLKNIFVGQAVISFGISYIMATNPKALFGGFDWFYSYNMDISIQVLGYWFWWLFIVPSLRSRRPKGAEKQALDIAFLGTPLISILAPVATKDTGLIWLANFAVVAGAYGFAFLTDGDDDNNDSGDSNQPAWLKFVYKSLDFGSGRERGARK</sequence>
<evidence type="ECO:0000256" key="1">
    <source>
        <dbReference type="SAM" id="Phobius"/>
    </source>
</evidence>
<feature type="transmembrane region" description="Helical" evidence="1">
    <location>
        <begin position="195"/>
        <end position="215"/>
    </location>
</feature>
<organism evidence="3 4">
    <name type="scientific">Nitzschia inconspicua</name>
    <dbReference type="NCBI Taxonomy" id="303405"/>
    <lineage>
        <taxon>Eukaryota</taxon>
        <taxon>Sar</taxon>
        <taxon>Stramenopiles</taxon>
        <taxon>Ochrophyta</taxon>
        <taxon>Bacillariophyta</taxon>
        <taxon>Bacillariophyceae</taxon>
        <taxon>Bacillariophycidae</taxon>
        <taxon>Bacillariales</taxon>
        <taxon>Bacillariaceae</taxon>
        <taxon>Nitzschia</taxon>
    </lineage>
</organism>
<evidence type="ECO:0000256" key="2">
    <source>
        <dbReference type="SAM" id="SignalP"/>
    </source>
</evidence>
<feature type="transmembrane region" description="Helical" evidence="1">
    <location>
        <begin position="235"/>
        <end position="253"/>
    </location>
</feature>
<feature type="signal peptide" evidence="2">
    <location>
        <begin position="1"/>
        <end position="24"/>
    </location>
</feature>
<feature type="chain" id="PRO_5039937084" evidence="2">
    <location>
        <begin position="25"/>
        <end position="345"/>
    </location>
</feature>
<proteinExistence type="predicted"/>
<name>A0A9K3KMZ7_9STRA</name>
<keyword evidence="1" id="KW-0472">Membrane</keyword>
<keyword evidence="4" id="KW-1185">Reference proteome</keyword>
<dbReference type="OrthoDB" id="424372at2759"/>
<accession>A0A9K3KMZ7</accession>
<dbReference type="EMBL" id="JAGRRH010000021">
    <property type="protein sequence ID" value="KAG7345990.1"/>
    <property type="molecule type" value="Genomic_DNA"/>
</dbReference>
<dbReference type="Proteomes" id="UP000693970">
    <property type="component" value="Unassembled WGS sequence"/>
</dbReference>
<evidence type="ECO:0000313" key="4">
    <source>
        <dbReference type="Proteomes" id="UP000693970"/>
    </source>
</evidence>
<evidence type="ECO:0000313" key="3">
    <source>
        <dbReference type="EMBL" id="KAG7345990.1"/>
    </source>
</evidence>
<protein>
    <submittedName>
        <fullName evidence="3">Uncharacterized protein</fullName>
    </submittedName>
</protein>
<gene>
    <name evidence="3" type="ORF">IV203_005057</name>
</gene>
<reference evidence="3" key="2">
    <citation type="submission" date="2021-04" db="EMBL/GenBank/DDBJ databases">
        <authorList>
            <person name="Podell S."/>
        </authorList>
    </citation>
    <scope>NUCLEOTIDE SEQUENCE</scope>
    <source>
        <strain evidence="3">Hildebrandi</strain>
    </source>
</reference>